<gene>
    <name evidence="1" type="ORF">Y1Q_0023786</name>
</gene>
<protein>
    <submittedName>
        <fullName evidence="1">Uncharacterized protein</fullName>
    </submittedName>
</protein>
<comment type="caution">
    <text evidence="1">The sequence shown here is derived from an EMBL/GenBank/DDBJ whole genome shotgun (WGS) entry which is preliminary data.</text>
</comment>
<evidence type="ECO:0000313" key="1">
    <source>
        <dbReference type="EMBL" id="KYO24919.1"/>
    </source>
</evidence>
<name>A0A151MKC1_ALLMI</name>
<dbReference type="EMBL" id="AKHW03005996">
    <property type="protein sequence ID" value="KYO24919.1"/>
    <property type="molecule type" value="Genomic_DNA"/>
</dbReference>
<organism evidence="1 2">
    <name type="scientific">Alligator mississippiensis</name>
    <name type="common">American alligator</name>
    <dbReference type="NCBI Taxonomy" id="8496"/>
    <lineage>
        <taxon>Eukaryota</taxon>
        <taxon>Metazoa</taxon>
        <taxon>Chordata</taxon>
        <taxon>Craniata</taxon>
        <taxon>Vertebrata</taxon>
        <taxon>Euteleostomi</taxon>
        <taxon>Archelosauria</taxon>
        <taxon>Archosauria</taxon>
        <taxon>Crocodylia</taxon>
        <taxon>Alligatoridae</taxon>
        <taxon>Alligatorinae</taxon>
        <taxon>Alligator</taxon>
    </lineage>
</organism>
<accession>A0A151MKC1</accession>
<dbReference type="Proteomes" id="UP000050525">
    <property type="component" value="Unassembled WGS sequence"/>
</dbReference>
<evidence type="ECO:0000313" key="2">
    <source>
        <dbReference type="Proteomes" id="UP000050525"/>
    </source>
</evidence>
<reference evidence="1 2" key="1">
    <citation type="journal article" date="2012" name="Genome Biol.">
        <title>Sequencing three crocodilian genomes to illuminate the evolution of archosaurs and amniotes.</title>
        <authorList>
            <person name="St John J.A."/>
            <person name="Braun E.L."/>
            <person name="Isberg S.R."/>
            <person name="Miles L.G."/>
            <person name="Chong A.Y."/>
            <person name="Gongora J."/>
            <person name="Dalzell P."/>
            <person name="Moran C."/>
            <person name="Bed'hom B."/>
            <person name="Abzhanov A."/>
            <person name="Burgess S.C."/>
            <person name="Cooksey A.M."/>
            <person name="Castoe T.A."/>
            <person name="Crawford N.G."/>
            <person name="Densmore L.D."/>
            <person name="Drew J.C."/>
            <person name="Edwards S.V."/>
            <person name="Faircloth B.C."/>
            <person name="Fujita M.K."/>
            <person name="Greenwold M.J."/>
            <person name="Hoffmann F.G."/>
            <person name="Howard J.M."/>
            <person name="Iguchi T."/>
            <person name="Janes D.E."/>
            <person name="Khan S.Y."/>
            <person name="Kohno S."/>
            <person name="de Koning A.J."/>
            <person name="Lance S.L."/>
            <person name="McCarthy F.M."/>
            <person name="McCormack J.E."/>
            <person name="Merchant M.E."/>
            <person name="Peterson D.G."/>
            <person name="Pollock D.D."/>
            <person name="Pourmand N."/>
            <person name="Raney B.J."/>
            <person name="Roessler K.A."/>
            <person name="Sanford J.R."/>
            <person name="Sawyer R.H."/>
            <person name="Schmidt C.J."/>
            <person name="Triplett E.W."/>
            <person name="Tuberville T.D."/>
            <person name="Venegas-Anaya M."/>
            <person name="Howard J.T."/>
            <person name="Jarvis E.D."/>
            <person name="Guillette L.J.Jr."/>
            <person name="Glenn T.C."/>
            <person name="Green R.E."/>
            <person name="Ray D.A."/>
        </authorList>
    </citation>
    <scope>NUCLEOTIDE SEQUENCE [LARGE SCALE GENOMIC DNA]</scope>
    <source>
        <strain evidence="1">KSC_2009_1</strain>
    </source>
</reference>
<proteinExistence type="predicted"/>
<dbReference type="AlphaFoldDB" id="A0A151MKC1"/>
<sequence length="70" mass="7970">MKEKVLLRVLNCKFKEDATSEKEVKTKIGIAVGHLAKLKKIWTSRNITLKTKLHLVYAVVILTILYGCKT</sequence>
<keyword evidence="2" id="KW-1185">Reference proteome</keyword>